<evidence type="ECO:0000256" key="7">
    <source>
        <dbReference type="ARBA" id="ARBA00022801"/>
    </source>
</evidence>
<evidence type="ECO:0000256" key="2">
    <source>
        <dbReference type="ARBA" id="ARBA00005988"/>
    </source>
</evidence>
<dbReference type="SUPFAM" id="SSF53187">
    <property type="entry name" value="Zn-dependent exopeptidases"/>
    <property type="match status" value="1"/>
</dbReference>
<dbReference type="InterPro" id="IPR000834">
    <property type="entry name" value="Peptidase_M14"/>
</dbReference>
<keyword evidence="14" id="KW-1185">Reference proteome</keyword>
<dbReference type="PROSITE" id="PS52035">
    <property type="entry name" value="PEPTIDASE_M14"/>
    <property type="match status" value="1"/>
</dbReference>
<feature type="domain" description="Peptidase M14" evidence="12">
    <location>
        <begin position="139"/>
        <end position="434"/>
    </location>
</feature>
<evidence type="ECO:0000256" key="10">
    <source>
        <dbReference type="ARBA" id="ARBA00023157"/>
    </source>
</evidence>
<dbReference type="GO" id="GO:0006508">
    <property type="term" value="P:proteolysis"/>
    <property type="evidence" value="ECO:0007669"/>
    <property type="project" value="UniProtKB-KW"/>
</dbReference>
<dbReference type="GO" id="GO:0005615">
    <property type="term" value="C:extracellular space"/>
    <property type="evidence" value="ECO:0007669"/>
    <property type="project" value="TreeGrafter"/>
</dbReference>
<keyword evidence="10" id="KW-1015">Disulfide bond</keyword>
<reference evidence="13" key="2">
    <citation type="submission" date="2025-09" db="UniProtKB">
        <authorList>
            <consortium name="Ensembl"/>
        </authorList>
    </citation>
    <scope>IDENTIFICATION</scope>
</reference>
<keyword evidence="3" id="KW-0121">Carboxypeptidase</keyword>
<evidence type="ECO:0000256" key="4">
    <source>
        <dbReference type="ARBA" id="ARBA00022670"/>
    </source>
</evidence>
<dbReference type="InterPro" id="IPR003146">
    <property type="entry name" value="M14A_act_pep"/>
</dbReference>
<dbReference type="Gene3D" id="3.30.70.340">
    <property type="entry name" value="Metallocarboxypeptidase-like"/>
    <property type="match status" value="1"/>
</dbReference>
<dbReference type="Gene3D" id="3.40.630.10">
    <property type="entry name" value="Zn peptidases"/>
    <property type="match status" value="1"/>
</dbReference>
<evidence type="ECO:0000256" key="9">
    <source>
        <dbReference type="ARBA" id="ARBA00023049"/>
    </source>
</evidence>
<comment type="similarity">
    <text evidence="2 11">Belongs to the peptidase M14 family.</text>
</comment>
<dbReference type="OrthoDB" id="3626597at2759"/>
<dbReference type="Ensembl" id="ENSLLET00000027158.1">
    <property type="protein sequence ID" value="ENSLLEP00000026157.1"/>
    <property type="gene ID" value="ENSLLEG00000016595.1"/>
</dbReference>
<keyword evidence="6" id="KW-0732">Signal</keyword>
<accession>A0A8C5PQQ4</accession>
<keyword evidence="5" id="KW-0479">Metal-binding</keyword>
<keyword evidence="7" id="KW-0378">Hydrolase</keyword>
<sequence length="448" mass="51801">MPCLSTDWHPVPNLDHGSPFFYYSVWTTPCTLDFPLCNQRDQVLKITPQTSAQAMYLRELADKWLLDLWKPETFEDVTPFKEVHVRIPFSHVKEMKENLLVHAMPFTIMISDVQKLIDSSTVTNRNLQKIMLESYDYTQYHPMPEIYHWMDEVKEKHSDLVSHHYLATTYENRPIYYFKIGLPSDKLKKVIVVDCGIHAREWMAIAFCQWFVKEIIANQKSDNVLSNVLRQVDFYVIPVLNVDGYVYSWTHERLWRKNRTPHENGTCYGVDLNRNYNARWCSVGASRNCTSNIFCGPSPDSELETKGLVALVEQHKLNILAYLTIHTYGQYILLPFGYSSDLAYNHDELMEVANAAAAKIKALYGTEYTVGASSAVLYEDSGSSADWAADLKIRFPYTFELRDKGTYGFQLPPEQIKPTNEETMLGMMSMLEYINEKYLESKAPLHIG</sequence>
<evidence type="ECO:0000256" key="8">
    <source>
        <dbReference type="ARBA" id="ARBA00022833"/>
    </source>
</evidence>
<feature type="active site" description="Proton donor/acceptor" evidence="11">
    <location>
        <position position="400"/>
    </location>
</feature>
<organism evidence="13 14">
    <name type="scientific">Leptobrachium leishanense</name>
    <name type="common">Leishan spiny toad</name>
    <dbReference type="NCBI Taxonomy" id="445787"/>
    <lineage>
        <taxon>Eukaryota</taxon>
        <taxon>Metazoa</taxon>
        <taxon>Chordata</taxon>
        <taxon>Craniata</taxon>
        <taxon>Vertebrata</taxon>
        <taxon>Euteleostomi</taxon>
        <taxon>Amphibia</taxon>
        <taxon>Batrachia</taxon>
        <taxon>Anura</taxon>
        <taxon>Pelobatoidea</taxon>
        <taxon>Megophryidae</taxon>
        <taxon>Leptobrachium</taxon>
    </lineage>
</organism>
<comment type="cofactor">
    <cofactor evidence="1">
        <name>Zn(2+)</name>
        <dbReference type="ChEBI" id="CHEBI:29105"/>
    </cofactor>
</comment>
<evidence type="ECO:0000256" key="6">
    <source>
        <dbReference type="ARBA" id="ARBA00022729"/>
    </source>
</evidence>
<evidence type="ECO:0000256" key="5">
    <source>
        <dbReference type="ARBA" id="ARBA00022723"/>
    </source>
</evidence>
<evidence type="ECO:0000313" key="13">
    <source>
        <dbReference type="Ensembl" id="ENSLLEP00000026157.1"/>
    </source>
</evidence>
<evidence type="ECO:0000256" key="11">
    <source>
        <dbReference type="PROSITE-ProRule" id="PRU01379"/>
    </source>
</evidence>
<dbReference type="Pfam" id="PF02244">
    <property type="entry name" value="Propep_M14"/>
    <property type="match status" value="1"/>
</dbReference>
<dbReference type="GO" id="GO:0004181">
    <property type="term" value="F:metallocarboxypeptidase activity"/>
    <property type="evidence" value="ECO:0007669"/>
    <property type="project" value="InterPro"/>
</dbReference>
<dbReference type="SUPFAM" id="SSF54897">
    <property type="entry name" value="Protease propeptides/inhibitors"/>
    <property type="match status" value="1"/>
</dbReference>
<keyword evidence="4" id="KW-0645">Protease</keyword>
<keyword evidence="9" id="KW-0482">Metalloprotease</keyword>
<dbReference type="GO" id="GO:0008270">
    <property type="term" value="F:zinc ion binding"/>
    <property type="evidence" value="ECO:0007669"/>
    <property type="project" value="InterPro"/>
</dbReference>
<dbReference type="InterPro" id="IPR036990">
    <property type="entry name" value="M14A-like_propep"/>
</dbReference>
<dbReference type="PANTHER" id="PTHR11705:SF148">
    <property type="entry name" value="CARBOXYPEPTIDASE O"/>
    <property type="match status" value="1"/>
</dbReference>
<dbReference type="AlphaFoldDB" id="A0A8C5PQQ4"/>
<proteinExistence type="inferred from homology"/>
<dbReference type="SMART" id="SM00631">
    <property type="entry name" value="Zn_pept"/>
    <property type="match status" value="1"/>
</dbReference>
<dbReference type="Proteomes" id="UP000694569">
    <property type="component" value="Unplaced"/>
</dbReference>
<evidence type="ECO:0000256" key="3">
    <source>
        <dbReference type="ARBA" id="ARBA00022645"/>
    </source>
</evidence>
<reference evidence="13" key="1">
    <citation type="submission" date="2025-08" db="UniProtKB">
        <authorList>
            <consortium name="Ensembl"/>
        </authorList>
    </citation>
    <scope>IDENTIFICATION</scope>
</reference>
<dbReference type="PRINTS" id="PR00765">
    <property type="entry name" value="CRBOXYPTASEA"/>
</dbReference>
<dbReference type="Pfam" id="PF00246">
    <property type="entry name" value="Peptidase_M14"/>
    <property type="match status" value="1"/>
</dbReference>
<dbReference type="InterPro" id="IPR057246">
    <property type="entry name" value="CARBOXYPEPT_ZN_1"/>
</dbReference>
<dbReference type="GeneTree" id="ENSGT00940000161508"/>
<protein>
    <recommendedName>
        <fullName evidence="12">Peptidase M14 domain-containing protein</fullName>
    </recommendedName>
</protein>
<evidence type="ECO:0000259" key="12">
    <source>
        <dbReference type="PROSITE" id="PS52035"/>
    </source>
</evidence>
<keyword evidence="8" id="KW-0862">Zinc</keyword>
<name>A0A8C5PQQ4_9ANUR</name>
<dbReference type="FunFam" id="3.40.630.10:FF:000001">
    <property type="entry name" value="Carboxypeptidase B"/>
    <property type="match status" value="1"/>
</dbReference>
<dbReference type="PROSITE" id="PS00132">
    <property type="entry name" value="CARBOXYPEPT_ZN_1"/>
    <property type="match status" value="1"/>
</dbReference>
<evidence type="ECO:0000256" key="1">
    <source>
        <dbReference type="ARBA" id="ARBA00001947"/>
    </source>
</evidence>
<evidence type="ECO:0000313" key="14">
    <source>
        <dbReference type="Proteomes" id="UP000694569"/>
    </source>
</evidence>
<dbReference type="PANTHER" id="PTHR11705">
    <property type="entry name" value="PROTEASE FAMILY M14 CARBOXYPEPTIDASE A,B"/>
    <property type="match status" value="1"/>
</dbReference>